<sequence>MLKYNDNSRIVIVFPEEAMIDNKQEISTYRLTGYAALIEWYDLDVIPNWHKSLVTASGIHRIDSSKSVIEEIYPSKYWPGDTLGDHLEFALKYDGTNLSILAGLFQKAAKDDLLENVRSKPTGKYARRVWFLYEFLTGTTLPLDDLKRGNYIDLLEPDEYYTVTPVRQIRRQRVNDNLLGDSRFCPMVRRTDTL</sequence>
<comment type="caution">
    <text evidence="1">The sequence shown here is derived from an EMBL/GenBank/DDBJ whole genome shotgun (WGS) entry which is preliminary data.</text>
</comment>
<reference evidence="1" key="1">
    <citation type="journal article" date="2015" name="Nature">
        <title>Complex archaea that bridge the gap between prokaryotes and eukaryotes.</title>
        <authorList>
            <person name="Spang A."/>
            <person name="Saw J.H."/>
            <person name="Jorgensen S.L."/>
            <person name="Zaremba-Niedzwiedzka K."/>
            <person name="Martijn J."/>
            <person name="Lind A.E."/>
            <person name="van Eijk R."/>
            <person name="Schleper C."/>
            <person name="Guy L."/>
            <person name="Ettema T.J."/>
        </authorList>
    </citation>
    <scope>NUCLEOTIDE SEQUENCE</scope>
</reference>
<dbReference type="AlphaFoldDB" id="A0A0F8Y3Z7"/>
<feature type="non-terminal residue" evidence="1">
    <location>
        <position position="194"/>
    </location>
</feature>
<evidence type="ECO:0008006" key="2">
    <source>
        <dbReference type="Google" id="ProtNLM"/>
    </source>
</evidence>
<protein>
    <recommendedName>
        <fullName evidence="2">Cell filamentation protein Fic</fullName>
    </recommendedName>
</protein>
<evidence type="ECO:0000313" key="1">
    <source>
        <dbReference type="EMBL" id="KKK76008.1"/>
    </source>
</evidence>
<name>A0A0F8Y3Z7_9ZZZZ</name>
<dbReference type="EMBL" id="LAZR01055603">
    <property type="protein sequence ID" value="KKK76008.1"/>
    <property type="molecule type" value="Genomic_DNA"/>
</dbReference>
<organism evidence="1">
    <name type="scientific">marine sediment metagenome</name>
    <dbReference type="NCBI Taxonomy" id="412755"/>
    <lineage>
        <taxon>unclassified sequences</taxon>
        <taxon>metagenomes</taxon>
        <taxon>ecological metagenomes</taxon>
    </lineage>
</organism>
<accession>A0A0F8Y3Z7</accession>
<proteinExistence type="predicted"/>
<gene>
    <name evidence="1" type="ORF">LCGC14_2868010</name>
</gene>